<proteinExistence type="predicted"/>
<dbReference type="Proteomes" id="UP000299102">
    <property type="component" value="Unassembled WGS sequence"/>
</dbReference>
<sequence length="139" mass="15673">MKRSKLEPSQVETGSEIEIEIDISARIGIENEIAIRGHDQLSCFVVSLHRMALQHVNSYTVQPITMKIIMLLYLDRASAFATRTGRRSATKMKEIDFENRTGIRIDNEIALGISISRWGDIKDDEYSFHFNAAGVTGKS</sequence>
<reference evidence="1 2" key="1">
    <citation type="journal article" date="2019" name="Commun. Biol.">
        <title>The bagworm genome reveals a unique fibroin gene that provides high tensile strength.</title>
        <authorList>
            <person name="Kono N."/>
            <person name="Nakamura H."/>
            <person name="Ohtoshi R."/>
            <person name="Tomita M."/>
            <person name="Numata K."/>
            <person name="Arakawa K."/>
        </authorList>
    </citation>
    <scope>NUCLEOTIDE SEQUENCE [LARGE SCALE GENOMIC DNA]</scope>
</reference>
<dbReference type="AlphaFoldDB" id="A0A4C1Z947"/>
<evidence type="ECO:0000313" key="2">
    <source>
        <dbReference type="Proteomes" id="UP000299102"/>
    </source>
</evidence>
<evidence type="ECO:0000313" key="1">
    <source>
        <dbReference type="EMBL" id="GBP85116.1"/>
    </source>
</evidence>
<gene>
    <name evidence="1" type="ORF">EVAR_59136_1</name>
</gene>
<comment type="caution">
    <text evidence="1">The sequence shown here is derived from an EMBL/GenBank/DDBJ whole genome shotgun (WGS) entry which is preliminary data.</text>
</comment>
<organism evidence="1 2">
    <name type="scientific">Eumeta variegata</name>
    <name type="common">Bagworm moth</name>
    <name type="synonym">Eumeta japonica</name>
    <dbReference type="NCBI Taxonomy" id="151549"/>
    <lineage>
        <taxon>Eukaryota</taxon>
        <taxon>Metazoa</taxon>
        <taxon>Ecdysozoa</taxon>
        <taxon>Arthropoda</taxon>
        <taxon>Hexapoda</taxon>
        <taxon>Insecta</taxon>
        <taxon>Pterygota</taxon>
        <taxon>Neoptera</taxon>
        <taxon>Endopterygota</taxon>
        <taxon>Lepidoptera</taxon>
        <taxon>Glossata</taxon>
        <taxon>Ditrysia</taxon>
        <taxon>Tineoidea</taxon>
        <taxon>Psychidae</taxon>
        <taxon>Oiketicinae</taxon>
        <taxon>Eumeta</taxon>
    </lineage>
</organism>
<protein>
    <submittedName>
        <fullName evidence="1">Uncharacterized protein</fullName>
    </submittedName>
</protein>
<keyword evidence="2" id="KW-1185">Reference proteome</keyword>
<name>A0A4C1Z947_EUMVA</name>
<dbReference type="EMBL" id="BGZK01001717">
    <property type="protein sequence ID" value="GBP85116.1"/>
    <property type="molecule type" value="Genomic_DNA"/>
</dbReference>
<accession>A0A4C1Z947</accession>